<reference evidence="2" key="1">
    <citation type="submission" date="2013-07" db="EMBL/GenBank/DDBJ databases">
        <title>The Genome Sequence of Cryptococcus bestiolae CBS10118.</title>
        <authorList>
            <consortium name="The Broad Institute Genome Sequencing Platform"/>
            <person name="Cuomo C."/>
            <person name="Litvintseva A."/>
            <person name="Chen Y."/>
            <person name="Heitman J."/>
            <person name="Sun S."/>
            <person name="Springer D."/>
            <person name="Dromer F."/>
            <person name="Young S.K."/>
            <person name="Zeng Q."/>
            <person name="Gargeya S."/>
            <person name="Fitzgerald M."/>
            <person name="Abouelleil A."/>
            <person name="Alvarado L."/>
            <person name="Berlin A.M."/>
            <person name="Chapman S.B."/>
            <person name="Dewar J."/>
            <person name="Goldberg J."/>
            <person name="Griggs A."/>
            <person name="Gujja S."/>
            <person name="Hansen M."/>
            <person name="Howarth C."/>
            <person name="Imamovic A."/>
            <person name="Larimer J."/>
            <person name="McCowan C."/>
            <person name="Murphy C."/>
            <person name="Pearson M."/>
            <person name="Priest M."/>
            <person name="Roberts A."/>
            <person name="Saif S."/>
            <person name="Shea T."/>
            <person name="Sykes S."/>
            <person name="Wortman J."/>
            <person name="Nusbaum C."/>
            <person name="Birren B."/>
        </authorList>
    </citation>
    <scope>NUCLEOTIDE SEQUENCE [LARGE SCALE GENOMIC DNA]</scope>
    <source>
        <strain evidence="2">CBS 10118</strain>
    </source>
</reference>
<dbReference type="EMBL" id="KI894019">
    <property type="protein sequence ID" value="OCF27798.1"/>
    <property type="molecule type" value="Genomic_DNA"/>
</dbReference>
<reference evidence="2" key="3">
    <citation type="submission" date="2014-01" db="EMBL/GenBank/DDBJ databases">
        <title>Evolution of pathogenesis and genome organization in the Tremellales.</title>
        <authorList>
            <person name="Cuomo C."/>
            <person name="Litvintseva A."/>
            <person name="Heitman J."/>
            <person name="Chen Y."/>
            <person name="Sun S."/>
            <person name="Springer D."/>
            <person name="Dromer F."/>
            <person name="Young S."/>
            <person name="Zeng Q."/>
            <person name="Chapman S."/>
            <person name="Gujja S."/>
            <person name="Saif S."/>
            <person name="Birren B."/>
        </authorList>
    </citation>
    <scope>NUCLEOTIDE SEQUENCE</scope>
    <source>
        <strain evidence="2">CBS 10118</strain>
    </source>
</reference>
<dbReference type="AlphaFoldDB" id="A0A1B9G9U2"/>
<evidence type="ECO:0000256" key="1">
    <source>
        <dbReference type="SAM" id="MobiDB-lite"/>
    </source>
</evidence>
<feature type="compositionally biased region" description="Acidic residues" evidence="1">
    <location>
        <begin position="108"/>
        <end position="118"/>
    </location>
</feature>
<name>A0A1B9G9U2_9TREE</name>
<dbReference type="EMBL" id="CP144542">
    <property type="protein sequence ID" value="WVW81938.1"/>
    <property type="molecule type" value="Genomic_DNA"/>
</dbReference>
<protein>
    <submittedName>
        <fullName evidence="2">Uncharacterized protein</fullName>
    </submittedName>
</protein>
<reference evidence="3" key="4">
    <citation type="submission" date="2024-02" db="EMBL/GenBank/DDBJ databases">
        <title>Comparative genomics of Cryptococcus and Kwoniella reveals pathogenesis evolution and contrasting modes of karyotype evolution via chromosome fusion or intercentromeric recombination.</title>
        <authorList>
            <person name="Coelho M.A."/>
            <person name="David-Palma M."/>
            <person name="Shea T."/>
            <person name="Bowers K."/>
            <person name="McGinley-Smith S."/>
            <person name="Mohammad A.W."/>
            <person name="Gnirke A."/>
            <person name="Yurkov A.M."/>
            <person name="Nowrousian M."/>
            <person name="Sun S."/>
            <person name="Cuomo C.A."/>
            <person name="Heitman J."/>
        </authorList>
    </citation>
    <scope>NUCLEOTIDE SEQUENCE</scope>
    <source>
        <strain evidence="3">CBS 10118</strain>
    </source>
</reference>
<dbReference type="Proteomes" id="UP000092730">
    <property type="component" value="Chromosome 2"/>
</dbReference>
<evidence type="ECO:0000313" key="2">
    <source>
        <dbReference type="EMBL" id="OCF27798.1"/>
    </source>
</evidence>
<evidence type="ECO:0000313" key="3">
    <source>
        <dbReference type="EMBL" id="WVW81938.1"/>
    </source>
</evidence>
<dbReference type="VEuPathDB" id="FungiDB:I302_02647"/>
<feature type="compositionally biased region" description="Basic and acidic residues" evidence="1">
    <location>
        <begin position="119"/>
        <end position="128"/>
    </location>
</feature>
<proteinExistence type="predicted"/>
<keyword evidence="4" id="KW-1185">Reference proteome</keyword>
<dbReference type="KEGG" id="kbi:30207046"/>
<gene>
    <name evidence="2" type="ORF">I302_02647</name>
    <name evidence="3" type="ORF">I302_103941</name>
</gene>
<dbReference type="OrthoDB" id="2564085at2759"/>
<evidence type="ECO:0000313" key="4">
    <source>
        <dbReference type="Proteomes" id="UP000092730"/>
    </source>
</evidence>
<dbReference type="GeneID" id="30207046"/>
<sequence length="128" mass="14074">MSDALIPIGRSSLEEAGVKEPLELLVVASDRHNVDLAKVALGKITSEHIRSLIGQTTSVQLLRDILSGMMSTGEVRANRQESLRPGMYFTDDWTGIAEIFDPKRFEEGSEDDSDDSDHDSDHDGENTS</sequence>
<accession>A0A1B9G9U2</accession>
<reference evidence="3" key="2">
    <citation type="submission" date="2013-07" db="EMBL/GenBank/DDBJ databases">
        <authorList>
            <consortium name="The Broad Institute Genome Sequencing Platform"/>
            <person name="Cuomo C."/>
            <person name="Litvintseva A."/>
            <person name="Chen Y."/>
            <person name="Heitman J."/>
            <person name="Sun S."/>
            <person name="Springer D."/>
            <person name="Dromer F."/>
            <person name="Young S.K."/>
            <person name="Zeng Q."/>
            <person name="Gargeya S."/>
            <person name="Fitzgerald M."/>
            <person name="Abouelleil A."/>
            <person name="Alvarado L."/>
            <person name="Berlin A.M."/>
            <person name="Chapman S.B."/>
            <person name="Dewar J."/>
            <person name="Goldberg J."/>
            <person name="Griggs A."/>
            <person name="Gujja S."/>
            <person name="Hansen M."/>
            <person name="Howarth C."/>
            <person name="Imamovic A."/>
            <person name="Larimer J."/>
            <person name="McCowan C."/>
            <person name="Murphy C."/>
            <person name="Pearson M."/>
            <person name="Priest M."/>
            <person name="Roberts A."/>
            <person name="Saif S."/>
            <person name="Shea T."/>
            <person name="Sykes S."/>
            <person name="Wortman J."/>
            <person name="Nusbaum C."/>
            <person name="Birren B."/>
        </authorList>
    </citation>
    <scope>NUCLEOTIDE SEQUENCE</scope>
    <source>
        <strain evidence="3">CBS 10118</strain>
    </source>
</reference>
<feature type="region of interest" description="Disordered" evidence="1">
    <location>
        <begin position="102"/>
        <end position="128"/>
    </location>
</feature>
<organism evidence="2">
    <name type="scientific">Kwoniella bestiolae CBS 10118</name>
    <dbReference type="NCBI Taxonomy" id="1296100"/>
    <lineage>
        <taxon>Eukaryota</taxon>
        <taxon>Fungi</taxon>
        <taxon>Dikarya</taxon>
        <taxon>Basidiomycota</taxon>
        <taxon>Agaricomycotina</taxon>
        <taxon>Tremellomycetes</taxon>
        <taxon>Tremellales</taxon>
        <taxon>Cryptococcaceae</taxon>
        <taxon>Kwoniella</taxon>
    </lineage>
</organism>
<dbReference type="RefSeq" id="XP_019048868.1">
    <property type="nucleotide sequence ID" value="XM_019189306.1"/>
</dbReference>